<evidence type="ECO:0000259" key="1">
    <source>
        <dbReference type="PROSITE" id="PS50234"/>
    </source>
</evidence>
<dbReference type="Proteomes" id="UP000269041">
    <property type="component" value="Unassembled WGS sequence"/>
</dbReference>
<organism evidence="2 3">
    <name type="scientific">Vibrio pectenicida</name>
    <dbReference type="NCBI Taxonomy" id="62763"/>
    <lineage>
        <taxon>Bacteria</taxon>
        <taxon>Pseudomonadati</taxon>
        <taxon>Pseudomonadota</taxon>
        <taxon>Gammaproteobacteria</taxon>
        <taxon>Vibrionales</taxon>
        <taxon>Vibrionaceae</taxon>
        <taxon>Vibrio</taxon>
    </lineage>
</organism>
<dbReference type="OrthoDB" id="5810819at2"/>
<feature type="domain" description="VWFA" evidence="1">
    <location>
        <begin position="130"/>
        <end position="383"/>
    </location>
</feature>
<proteinExistence type="predicted"/>
<dbReference type="AlphaFoldDB" id="A0A427U744"/>
<gene>
    <name evidence="2" type="ORF">EJA03_03505</name>
</gene>
<dbReference type="InterPro" id="IPR002035">
    <property type="entry name" value="VWF_A"/>
</dbReference>
<sequence length="397" mass="43681">MPRQLIGSVSLSFLALLLPVLALVLSTIMVGFNIQLHNRAMQAADAAALACTFSASSETDVNQTYLSYYQPNINGVLGEFQSGPDCDISINYHLDGPFSLLNIGQGSYSAYSRASEHTYIHHVAKVTPTEMALVLDISSSMVDSIDTLKSILGRAIDRIEDNNIELAGRRAVSISIVPFSDGVSVVNPAWENVTGVQCANGISKDENDRFSAEKTVSNLDKIHSEKTVELKEQNDFLLDCSGSSPVMPLTDNMRGVKHAIENLQTTGGTSSFQGLIWGARQLIPKWRQEWNYRPYSTHPTQRLILMTDGVDGSSALDELISAGICDRLANEFGIQLNFIGFNIPDYRLEQFSRCVDAALNIELKGQVLSATNTQELDEYFSKVLYVDYDTTLNFGQK</sequence>
<reference evidence="2 3" key="1">
    <citation type="submission" date="2018-12" db="EMBL/GenBank/DDBJ databases">
        <title>Genomic taxonomy of the Vibrionaceae family.</title>
        <authorList>
            <person name="Gomez-Gil B."/>
            <person name="Enciso-Ibarra K."/>
        </authorList>
    </citation>
    <scope>NUCLEOTIDE SEQUENCE [LARGE SCALE GENOMIC DNA]</scope>
    <source>
        <strain evidence="2 3">CAIM 594</strain>
    </source>
</reference>
<evidence type="ECO:0000313" key="2">
    <source>
        <dbReference type="EMBL" id="RSD32433.1"/>
    </source>
</evidence>
<accession>A0A427U744</accession>
<dbReference type="InterPro" id="IPR036465">
    <property type="entry name" value="vWFA_dom_sf"/>
</dbReference>
<evidence type="ECO:0000313" key="3">
    <source>
        <dbReference type="Proteomes" id="UP000269041"/>
    </source>
</evidence>
<keyword evidence="3" id="KW-1185">Reference proteome</keyword>
<dbReference type="EMBL" id="RSFA01000009">
    <property type="protein sequence ID" value="RSD32433.1"/>
    <property type="molecule type" value="Genomic_DNA"/>
</dbReference>
<comment type="caution">
    <text evidence="2">The sequence shown here is derived from an EMBL/GenBank/DDBJ whole genome shotgun (WGS) entry which is preliminary data.</text>
</comment>
<dbReference type="Gene3D" id="3.40.50.410">
    <property type="entry name" value="von Willebrand factor, type A domain"/>
    <property type="match status" value="1"/>
</dbReference>
<dbReference type="RefSeq" id="WP_125319864.1">
    <property type="nucleotide sequence ID" value="NZ_AP024890.1"/>
</dbReference>
<dbReference type="SUPFAM" id="SSF53300">
    <property type="entry name" value="vWA-like"/>
    <property type="match status" value="1"/>
</dbReference>
<dbReference type="PROSITE" id="PS50234">
    <property type="entry name" value="VWFA"/>
    <property type="match status" value="1"/>
</dbReference>
<protein>
    <recommendedName>
        <fullName evidence="1">VWFA domain-containing protein</fullName>
    </recommendedName>
</protein>
<name>A0A427U744_9VIBR</name>